<dbReference type="InterPro" id="IPR006158">
    <property type="entry name" value="Cobalamin-bd"/>
</dbReference>
<evidence type="ECO:0000256" key="1">
    <source>
        <dbReference type="ARBA" id="ARBA00022723"/>
    </source>
</evidence>
<dbReference type="Proteomes" id="UP000193061">
    <property type="component" value="Unassembled WGS sequence"/>
</dbReference>
<dbReference type="PANTHER" id="PTHR45833:SF1">
    <property type="entry name" value="METHIONINE SYNTHASE"/>
    <property type="match status" value="1"/>
</dbReference>
<evidence type="ECO:0000313" key="5">
    <source>
        <dbReference type="Proteomes" id="UP000193061"/>
    </source>
</evidence>
<feature type="domain" description="B12-binding" evidence="3">
    <location>
        <begin position="489"/>
        <end position="626"/>
    </location>
</feature>
<keyword evidence="4" id="KW-0808">Transferase</keyword>
<name>A0A1X6ZR38_9RHOB</name>
<keyword evidence="5" id="KW-1185">Reference proteome</keyword>
<dbReference type="GO" id="GO:0008705">
    <property type="term" value="F:methionine synthase activity"/>
    <property type="evidence" value="ECO:0007669"/>
    <property type="project" value="UniProtKB-EC"/>
</dbReference>
<keyword evidence="4" id="KW-0489">Methyltransferase</keyword>
<keyword evidence="1" id="KW-0479">Metal-binding</keyword>
<dbReference type="GO" id="GO:0050667">
    <property type="term" value="P:homocysteine metabolic process"/>
    <property type="evidence" value="ECO:0007669"/>
    <property type="project" value="TreeGrafter"/>
</dbReference>
<dbReference type="GO" id="GO:0046872">
    <property type="term" value="F:metal ion binding"/>
    <property type="evidence" value="ECO:0007669"/>
    <property type="project" value="UniProtKB-KW"/>
</dbReference>
<dbReference type="CDD" id="cd02067">
    <property type="entry name" value="B12-binding"/>
    <property type="match status" value="1"/>
</dbReference>
<dbReference type="EMBL" id="FWFX01000009">
    <property type="protein sequence ID" value="SLN57117.1"/>
    <property type="molecule type" value="Genomic_DNA"/>
</dbReference>
<organism evidence="4 5">
    <name type="scientific">Roseovarius albus</name>
    <dbReference type="NCBI Taxonomy" id="1247867"/>
    <lineage>
        <taxon>Bacteria</taxon>
        <taxon>Pseudomonadati</taxon>
        <taxon>Pseudomonadota</taxon>
        <taxon>Alphaproteobacteria</taxon>
        <taxon>Rhodobacterales</taxon>
        <taxon>Roseobacteraceae</taxon>
        <taxon>Roseovarius</taxon>
    </lineage>
</organism>
<dbReference type="GO" id="GO:0031419">
    <property type="term" value="F:cobalamin binding"/>
    <property type="evidence" value="ECO:0007669"/>
    <property type="project" value="InterPro"/>
</dbReference>
<dbReference type="GO" id="GO:0032259">
    <property type="term" value="P:methylation"/>
    <property type="evidence" value="ECO:0007669"/>
    <property type="project" value="UniProtKB-KW"/>
</dbReference>
<dbReference type="PANTHER" id="PTHR45833">
    <property type="entry name" value="METHIONINE SYNTHASE"/>
    <property type="match status" value="1"/>
</dbReference>
<proteinExistence type="predicted"/>
<dbReference type="Pfam" id="PF02310">
    <property type="entry name" value="B12-binding"/>
    <property type="match status" value="1"/>
</dbReference>
<reference evidence="4 5" key="1">
    <citation type="submission" date="2017-03" db="EMBL/GenBank/DDBJ databases">
        <authorList>
            <person name="Afonso C.L."/>
            <person name="Miller P.J."/>
            <person name="Scott M.A."/>
            <person name="Spackman E."/>
            <person name="Goraichik I."/>
            <person name="Dimitrov K.M."/>
            <person name="Suarez D.L."/>
            <person name="Swayne D.E."/>
        </authorList>
    </citation>
    <scope>NUCLEOTIDE SEQUENCE [LARGE SCALE GENOMIC DNA]</scope>
    <source>
        <strain evidence="4 5">CECT 7450</strain>
    </source>
</reference>
<sequence length="626" mass="68525">MALVFVSAPLVVFEFPYAPSCKSLDCIQFEVMTDNDAVFGRETFLPEQDLPKGDVLLSDGRRMAGDWQVGSSTFQREFGFKNEIDYKLAMIEAGRVMQHAHLGLREPSLTVEATKQVYDTCIKRGARIDRFGMCLDWSMGYPRDQRKTRPGGTGILLQDAEEFWRLTHSSPAAMHFGDFMLGFPAAVENTCAALAAGATTIGNLGQYFTFRLPGYNDDVETTAETVKALGLIAAQTVPVLIHSNLDDGYAAMFEDLTSALGQAILEKYIVTDLIGASYAVCYGHHFTEPLTRIAFQRALSKISNGLPGSQIYGATVLYKGNHAENYAGLSSYLLADVIAQRLRPTGHAVNSVPVSENERIPDATEIIDAQLHLKRMVELAEGYAPLLDLEKIDQIAATLLIEGQRFADRVLFGLNEIGVDTADPFELLLVLRRMGGRMLEQRFGGGLQKAEPTSLRQPVVPATTYREIQEEADEFLKSDAGRELAELAKIPVRILTATTDVHEHGKKLLDSVFAKAGFDVVDGGISSDPDHVVSLAQQNNADVIALSTYNGVALRYIKQLLAEMEQAGLDLPVLIGGRLNEIPDGSNTSLPVDVSKKLVECGVMPCTDLEGACRNLQVLFRGSRRI</sequence>
<dbReference type="GO" id="GO:0005829">
    <property type="term" value="C:cytosol"/>
    <property type="evidence" value="ECO:0007669"/>
    <property type="project" value="TreeGrafter"/>
</dbReference>
<keyword evidence="2" id="KW-0170">Cobalt</keyword>
<dbReference type="AlphaFoldDB" id="A0A1X6ZR38"/>
<dbReference type="Gene3D" id="3.40.50.280">
    <property type="entry name" value="Cobalamin-binding domain"/>
    <property type="match status" value="1"/>
</dbReference>
<evidence type="ECO:0000256" key="2">
    <source>
        <dbReference type="ARBA" id="ARBA00023285"/>
    </source>
</evidence>
<accession>A0A1X6ZR38</accession>
<dbReference type="InterPro" id="IPR036724">
    <property type="entry name" value="Cobalamin-bd_sf"/>
</dbReference>
<dbReference type="GO" id="GO:0046653">
    <property type="term" value="P:tetrahydrofolate metabolic process"/>
    <property type="evidence" value="ECO:0007669"/>
    <property type="project" value="TreeGrafter"/>
</dbReference>
<evidence type="ECO:0000313" key="4">
    <source>
        <dbReference type="EMBL" id="SLN57117.1"/>
    </source>
</evidence>
<dbReference type="SUPFAM" id="SSF52242">
    <property type="entry name" value="Cobalamin (vitamin B12)-binding domain"/>
    <property type="match status" value="1"/>
</dbReference>
<dbReference type="PROSITE" id="PS51332">
    <property type="entry name" value="B12_BINDING"/>
    <property type="match status" value="1"/>
</dbReference>
<dbReference type="EC" id="2.1.1.13" evidence="4"/>
<dbReference type="InterPro" id="IPR050554">
    <property type="entry name" value="Met_Synthase/Corrinoid"/>
</dbReference>
<gene>
    <name evidence="4" type="primary">metH_2</name>
    <name evidence="4" type="ORF">ROA7450_02967</name>
</gene>
<evidence type="ECO:0000259" key="3">
    <source>
        <dbReference type="PROSITE" id="PS51332"/>
    </source>
</evidence>
<protein>
    <submittedName>
        <fullName evidence="4">Methionine synthase</fullName>
        <ecNumber evidence="4">2.1.1.13</ecNumber>
    </submittedName>
</protein>